<dbReference type="GO" id="GO:0006826">
    <property type="term" value="P:iron ion transport"/>
    <property type="evidence" value="ECO:0007669"/>
    <property type="project" value="UniProtKB-KW"/>
</dbReference>
<dbReference type="FunFam" id="1.20.1250.20:FF:000284">
    <property type="entry name" value="Siderophore iron transporter mirB"/>
    <property type="match status" value="1"/>
</dbReference>
<proteinExistence type="inferred from homology"/>
<feature type="transmembrane region" description="Helical" evidence="11">
    <location>
        <begin position="208"/>
        <end position="228"/>
    </location>
</feature>
<dbReference type="GO" id="GO:0005886">
    <property type="term" value="C:plasma membrane"/>
    <property type="evidence" value="ECO:0007669"/>
    <property type="project" value="TreeGrafter"/>
</dbReference>
<feature type="transmembrane region" description="Helical" evidence="11">
    <location>
        <begin position="52"/>
        <end position="69"/>
    </location>
</feature>
<feature type="transmembrane region" description="Helical" evidence="11">
    <location>
        <begin position="89"/>
        <end position="110"/>
    </location>
</feature>
<feature type="transmembrane region" description="Helical" evidence="11">
    <location>
        <begin position="400"/>
        <end position="418"/>
    </location>
</feature>
<feature type="transmembrane region" description="Helical" evidence="11">
    <location>
        <begin position="424"/>
        <end position="451"/>
    </location>
</feature>
<feature type="transmembrane region" description="Helical" evidence="11">
    <location>
        <begin position="255"/>
        <end position="284"/>
    </location>
</feature>
<dbReference type="EMBL" id="KZ821690">
    <property type="protein sequence ID" value="PYH83272.1"/>
    <property type="molecule type" value="Genomic_DNA"/>
</dbReference>
<feature type="region of interest" description="Disordered" evidence="10">
    <location>
        <begin position="1"/>
        <end position="35"/>
    </location>
</feature>
<evidence type="ECO:0000256" key="3">
    <source>
        <dbReference type="ARBA" id="ARBA00022448"/>
    </source>
</evidence>
<dbReference type="Gene3D" id="1.20.1250.20">
    <property type="entry name" value="MFS general substrate transporter like domains"/>
    <property type="match status" value="2"/>
</dbReference>
<dbReference type="GO" id="GO:0010106">
    <property type="term" value="P:cellular response to iron ion starvation"/>
    <property type="evidence" value="ECO:0007669"/>
    <property type="project" value="UniProtKB-ARBA"/>
</dbReference>
<name>A0A319DWI0_9EURO</name>
<sequence length="573" mass="63732">MALDNKSRPPQVDEDPLPIEHEVSPDPSLQNQDQQDGVRVAEAVTAVWSKKALYFSYGCMWMLYFVSGLNNNLTANLSAYITSDFSAHSLLTVISIVTSVMGAACLLPIAKVLNLWDRTVGLGIMVLIAMMGLIMMAGCNNIATYCAAQAFYTVGFTGVIFCVDVLTSDTSSLRNRGIAFGFTSSPYIITAFAGAPLSNQFHETDWRWAYGTVCILLPVVALPLILTWEMAKRKADKEGRLQYKPRSTRTWWQSIWFYIIEFDVGGIILMIGGLILFLTSFNIAGNTEEEWKSPKIIAMMVVGFCVLLLFIVYERWGAPKPFIPYHLLTNRTVIGACLLSTTYQISYYCWASYYTSFLQVVYNTSLTQAGYISSIFDLMDPIWLIGCGYLIRVTGRFKWLLLWAVPLYLLASGLMIYFRTPDHSVGYMCMCQIFLAVGGGTLILIEQVAVLAASSHEEYAAMLALLSTFGNVGGAVGSSVSGAIWTNTLPQKLRQYLPADTLDQWEEIYESLDVQLSYPVGSETRIAIQNAYASSQRNMMITGTALMGLSIAWVLMIKNIKIKENKDVSKVLF</sequence>
<dbReference type="PANTHER" id="PTHR23501">
    <property type="entry name" value="MAJOR FACILITATOR SUPERFAMILY"/>
    <property type="match status" value="1"/>
</dbReference>
<feature type="transmembrane region" description="Helical" evidence="11">
    <location>
        <begin position="122"/>
        <end position="143"/>
    </location>
</feature>
<keyword evidence="5 11" id="KW-0812">Transmembrane</keyword>
<evidence type="ECO:0000313" key="13">
    <source>
        <dbReference type="Proteomes" id="UP000248340"/>
    </source>
</evidence>
<evidence type="ECO:0000256" key="9">
    <source>
        <dbReference type="ARBA" id="ARBA00023136"/>
    </source>
</evidence>
<keyword evidence="7" id="KW-0408">Iron</keyword>
<evidence type="ECO:0000256" key="10">
    <source>
        <dbReference type="SAM" id="MobiDB-lite"/>
    </source>
</evidence>
<comment type="subcellular location">
    <subcellularLocation>
        <location evidence="1">Membrane</location>
        <topology evidence="1">Multi-pass membrane protein</topology>
    </subcellularLocation>
</comment>
<keyword evidence="8" id="KW-0406">Ion transport</keyword>
<dbReference type="InterPro" id="IPR036259">
    <property type="entry name" value="MFS_trans_sf"/>
</dbReference>
<comment type="similarity">
    <text evidence="2">Belongs to the major facilitator superfamily.</text>
</comment>
<dbReference type="Pfam" id="PF07690">
    <property type="entry name" value="MFS_1"/>
    <property type="match status" value="1"/>
</dbReference>
<feature type="transmembrane region" description="Helical" evidence="11">
    <location>
        <begin position="178"/>
        <end position="196"/>
    </location>
</feature>
<protein>
    <submittedName>
        <fullName evidence="12">Siderophore iron transporter</fullName>
    </submittedName>
</protein>
<keyword evidence="13" id="KW-1185">Reference proteome</keyword>
<feature type="transmembrane region" description="Helical" evidence="11">
    <location>
        <begin position="296"/>
        <end position="313"/>
    </location>
</feature>
<feature type="transmembrane region" description="Helical" evidence="11">
    <location>
        <begin position="463"/>
        <end position="485"/>
    </location>
</feature>
<evidence type="ECO:0000256" key="5">
    <source>
        <dbReference type="ARBA" id="ARBA00022692"/>
    </source>
</evidence>
<evidence type="ECO:0000256" key="11">
    <source>
        <dbReference type="SAM" id="Phobius"/>
    </source>
</evidence>
<keyword evidence="3" id="KW-0813">Transport</keyword>
<evidence type="ECO:0000256" key="7">
    <source>
        <dbReference type="ARBA" id="ARBA00023004"/>
    </source>
</evidence>
<dbReference type="Proteomes" id="UP000248340">
    <property type="component" value="Unassembled WGS sequence"/>
</dbReference>
<feature type="transmembrane region" description="Helical" evidence="11">
    <location>
        <begin position="369"/>
        <end position="391"/>
    </location>
</feature>
<dbReference type="FunFam" id="1.20.1250.20:FF:000302">
    <property type="entry name" value="MFS siderochrome iron transporter MirB"/>
    <property type="match status" value="1"/>
</dbReference>
<accession>A0A319DWI0</accession>
<evidence type="ECO:0000256" key="1">
    <source>
        <dbReference type="ARBA" id="ARBA00004141"/>
    </source>
</evidence>
<keyword evidence="4" id="KW-0410">Iron transport</keyword>
<evidence type="ECO:0000313" key="12">
    <source>
        <dbReference type="EMBL" id="PYH83272.1"/>
    </source>
</evidence>
<evidence type="ECO:0000256" key="2">
    <source>
        <dbReference type="ARBA" id="ARBA00008335"/>
    </source>
</evidence>
<gene>
    <name evidence="12" type="ORF">BO82DRAFT_279986</name>
</gene>
<dbReference type="RefSeq" id="XP_025493472.1">
    <property type="nucleotide sequence ID" value="XM_025631284.1"/>
</dbReference>
<dbReference type="SUPFAM" id="SSF103473">
    <property type="entry name" value="MFS general substrate transporter"/>
    <property type="match status" value="1"/>
</dbReference>
<dbReference type="GeneID" id="37134025"/>
<keyword evidence="9 11" id="KW-0472">Membrane</keyword>
<feature type="transmembrane region" description="Helical" evidence="11">
    <location>
        <begin position="149"/>
        <end position="166"/>
    </location>
</feature>
<dbReference type="PANTHER" id="PTHR23501:SF55">
    <property type="entry name" value="SIDEROPHORE IRON TRANSPORTER, PUTATIVE (AFU_ORTHOLOGUE AFUA_3G03440)-RELATED"/>
    <property type="match status" value="1"/>
</dbReference>
<feature type="transmembrane region" description="Helical" evidence="11">
    <location>
        <begin position="333"/>
        <end position="354"/>
    </location>
</feature>
<dbReference type="GO" id="GO:0022857">
    <property type="term" value="F:transmembrane transporter activity"/>
    <property type="evidence" value="ECO:0007669"/>
    <property type="project" value="InterPro"/>
</dbReference>
<evidence type="ECO:0000256" key="8">
    <source>
        <dbReference type="ARBA" id="ARBA00023065"/>
    </source>
</evidence>
<organism evidence="12 13">
    <name type="scientific">Aspergillus uvarum CBS 121591</name>
    <dbReference type="NCBI Taxonomy" id="1448315"/>
    <lineage>
        <taxon>Eukaryota</taxon>
        <taxon>Fungi</taxon>
        <taxon>Dikarya</taxon>
        <taxon>Ascomycota</taxon>
        <taxon>Pezizomycotina</taxon>
        <taxon>Eurotiomycetes</taxon>
        <taxon>Eurotiomycetidae</taxon>
        <taxon>Eurotiales</taxon>
        <taxon>Aspergillaceae</taxon>
        <taxon>Aspergillus</taxon>
        <taxon>Aspergillus subgen. Circumdati</taxon>
    </lineage>
</organism>
<dbReference type="AlphaFoldDB" id="A0A319DWI0"/>
<dbReference type="InterPro" id="IPR011701">
    <property type="entry name" value="MFS"/>
</dbReference>
<keyword evidence="6 11" id="KW-1133">Transmembrane helix</keyword>
<evidence type="ECO:0000256" key="6">
    <source>
        <dbReference type="ARBA" id="ARBA00022989"/>
    </source>
</evidence>
<feature type="transmembrane region" description="Helical" evidence="11">
    <location>
        <begin position="539"/>
        <end position="557"/>
    </location>
</feature>
<evidence type="ECO:0000256" key="4">
    <source>
        <dbReference type="ARBA" id="ARBA00022496"/>
    </source>
</evidence>
<dbReference type="VEuPathDB" id="FungiDB:BO82DRAFT_279986"/>
<reference evidence="12 13" key="1">
    <citation type="submission" date="2016-12" db="EMBL/GenBank/DDBJ databases">
        <title>The genomes of Aspergillus section Nigri reveals drivers in fungal speciation.</title>
        <authorList>
            <consortium name="DOE Joint Genome Institute"/>
            <person name="Vesth T.C."/>
            <person name="Nybo J."/>
            <person name="Theobald S."/>
            <person name="Brandl J."/>
            <person name="Frisvad J.C."/>
            <person name="Nielsen K.F."/>
            <person name="Lyhne E.K."/>
            <person name="Kogle M.E."/>
            <person name="Kuo A."/>
            <person name="Riley R."/>
            <person name="Clum A."/>
            <person name="Nolan M."/>
            <person name="Lipzen A."/>
            <person name="Salamov A."/>
            <person name="Henrissat B."/>
            <person name="Wiebenga A."/>
            <person name="De Vries R.P."/>
            <person name="Grigoriev I.V."/>
            <person name="Mortensen U.H."/>
            <person name="Andersen M.R."/>
            <person name="Baker S.E."/>
        </authorList>
    </citation>
    <scope>NUCLEOTIDE SEQUENCE [LARGE SCALE GENOMIC DNA]</scope>
    <source>
        <strain evidence="12 13">CBS 121591</strain>
    </source>
</reference>
<dbReference type="OrthoDB" id="4078873at2759"/>